<accession>A0ABN1GE28</accession>
<evidence type="ECO:0000313" key="6">
    <source>
        <dbReference type="Proteomes" id="UP001500957"/>
    </source>
</evidence>
<keyword evidence="2 4" id="KW-1005">Bacterial flagellum biogenesis</keyword>
<keyword evidence="5" id="KW-0969">Cilium</keyword>
<keyword evidence="3 4" id="KW-0810">Translation regulation</keyword>
<keyword evidence="4" id="KW-0143">Chaperone</keyword>
<evidence type="ECO:0000256" key="1">
    <source>
        <dbReference type="ARBA" id="ARBA00022490"/>
    </source>
</evidence>
<keyword evidence="1 4" id="KW-0963">Cytoplasm</keyword>
<comment type="subcellular location">
    <subcellularLocation>
        <location evidence="4">Cytoplasm</location>
    </subcellularLocation>
</comment>
<evidence type="ECO:0000313" key="5">
    <source>
        <dbReference type="EMBL" id="GAA0609325.1"/>
    </source>
</evidence>
<comment type="subunit">
    <text evidence="4">Interacts with translational regulator CsrA and flagellin(s).</text>
</comment>
<dbReference type="InterPro" id="IPR003775">
    <property type="entry name" value="Flagellar_assembly_factor_FliW"/>
</dbReference>
<keyword evidence="6" id="KW-1185">Reference proteome</keyword>
<proteinExistence type="inferred from homology"/>
<dbReference type="Gene3D" id="2.30.290.10">
    <property type="entry name" value="BH3618-like"/>
    <property type="match status" value="1"/>
</dbReference>
<dbReference type="HAMAP" id="MF_01185">
    <property type="entry name" value="FliW"/>
    <property type="match status" value="1"/>
</dbReference>
<dbReference type="PANTHER" id="PTHR39190:SF1">
    <property type="entry name" value="FLAGELLAR ASSEMBLY FACTOR FLIW"/>
    <property type="match status" value="1"/>
</dbReference>
<reference evidence="5 6" key="1">
    <citation type="journal article" date="2019" name="Int. J. Syst. Evol. Microbiol.">
        <title>The Global Catalogue of Microorganisms (GCM) 10K type strain sequencing project: providing services to taxonomists for standard genome sequencing and annotation.</title>
        <authorList>
            <consortium name="The Broad Institute Genomics Platform"/>
            <consortium name="The Broad Institute Genome Sequencing Center for Infectious Disease"/>
            <person name="Wu L."/>
            <person name="Ma J."/>
        </authorList>
    </citation>
    <scope>NUCLEOTIDE SEQUENCE [LARGE SCALE GENOMIC DNA]</scope>
    <source>
        <strain evidence="5 6">JCM 10671</strain>
    </source>
</reference>
<dbReference type="PANTHER" id="PTHR39190">
    <property type="entry name" value="FLAGELLAR ASSEMBLY FACTOR FLIW"/>
    <property type="match status" value="1"/>
</dbReference>
<dbReference type="Pfam" id="PF02623">
    <property type="entry name" value="FliW"/>
    <property type="match status" value="1"/>
</dbReference>
<gene>
    <name evidence="4 5" type="primary">fliW</name>
    <name evidence="5" type="ORF">GCM10009547_09250</name>
</gene>
<comment type="function">
    <text evidence="4">Acts as an anti-CsrA protein, binds CsrA and prevents it from repressing translation of its target genes, one of which is flagellin. Binds to flagellin and participates in the assembly of the flagellum.</text>
</comment>
<comment type="caution">
    <text evidence="5">The sequence shown here is derived from an EMBL/GenBank/DDBJ whole genome shotgun (WGS) entry which is preliminary data.</text>
</comment>
<sequence>MTAAVEMLPGTEDEAVPALEFVGPIAGFPGHRSFALTEIDPASIVCALQSLEDREVRFLVMPPGPVFPDYAPEISDDWAETLGLTRAEDALVLVIVNAGASIADATANLMAPIIVNTVTLRAAQVVLSDPELPLRASLSAA</sequence>
<dbReference type="RefSeq" id="WP_344602100.1">
    <property type="nucleotide sequence ID" value="NZ_BAAAHE010000007.1"/>
</dbReference>
<name>A0ABN1GE28_9ACTN</name>
<keyword evidence="5" id="KW-0282">Flagellum</keyword>
<dbReference type="EMBL" id="BAAAHE010000007">
    <property type="protein sequence ID" value="GAA0609325.1"/>
    <property type="molecule type" value="Genomic_DNA"/>
</dbReference>
<organism evidence="5 6">
    <name type="scientific">Sporichthya brevicatena</name>
    <dbReference type="NCBI Taxonomy" id="171442"/>
    <lineage>
        <taxon>Bacteria</taxon>
        <taxon>Bacillati</taxon>
        <taxon>Actinomycetota</taxon>
        <taxon>Actinomycetes</taxon>
        <taxon>Sporichthyales</taxon>
        <taxon>Sporichthyaceae</taxon>
        <taxon>Sporichthya</taxon>
    </lineage>
</organism>
<comment type="similarity">
    <text evidence="4">Belongs to the FliW family.</text>
</comment>
<evidence type="ECO:0000256" key="2">
    <source>
        <dbReference type="ARBA" id="ARBA00022795"/>
    </source>
</evidence>
<evidence type="ECO:0000256" key="3">
    <source>
        <dbReference type="ARBA" id="ARBA00022845"/>
    </source>
</evidence>
<dbReference type="SUPFAM" id="SSF141457">
    <property type="entry name" value="BH3618-like"/>
    <property type="match status" value="1"/>
</dbReference>
<dbReference type="Proteomes" id="UP001500957">
    <property type="component" value="Unassembled WGS sequence"/>
</dbReference>
<protein>
    <recommendedName>
        <fullName evidence="4">Flagellar assembly factor FliW</fullName>
    </recommendedName>
</protein>
<keyword evidence="5" id="KW-0966">Cell projection</keyword>
<dbReference type="InterPro" id="IPR024046">
    <property type="entry name" value="Flagellar_assmbl_FliW_dom_sf"/>
</dbReference>
<evidence type="ECO:0000256" key="4">
    <source>
        <dbReference type="HAMAP-Rule" id="MF_01185"/>
    </source>
</evidence>